<dbReference type="EMBL" id="BKBI01000004">
    <property type="protein sequence ID" value="GEQ35101.1"/>
    <property type="molecule type" value="Genomic_DNA"/>
</dbReference>
<dbReference type="Proteomes" id="UP000887127">
    <property type="component" value="Unassembled WGS sequence"/>
</dbReference>
<accession>A0AAV3WTU6</accession>
<evidence type="ECO:0000313" key="3">
    <source>
        <dbReference type="Proteomes" id="UP000887127"/>
    </source>
</evidence>
<protein>
    <submittedName>
        <fullName evidence="2">Uncharacterized protein</fullName>
    </submittedName>
</protein>
<dbReference type="AlphaFoldDB" id="A0AAV3WTU6"/>
<proteinExistence type="predicted"/>
<sequence length="75" mass="8534">MRARTILVVGITLLLSLTYNFFMERYDIPISELKPSRDIFSEALGYTIIFMIVLVIVIAAILLLAIPKNVQDHII</sequence>
<name>A0AAV3WTU6_9LACT</name>
<comment type="caution">
    <text evidence="2">The sequence shown here is derived from an EMBL/GenBank/DDBJ whole genome shotgun (WGS) entry which is preliminary data.</text>
</comment>
<keyword evidence="1" id="KW-1133">Transmembrane helix</keyword>
<reference evidence="2" key="1">
    <citation type="submission" date="2019-08" db="EMBL/GenBank/DDBJ databases">
        <title>Marinilactibacillus psychrotolerans M13-2T whole genome sequencing project.</title>
        <authorList>
            <person name="Ishikawa M."/>
            <person name="Suzuki T."/>
            <person name="Matsutani M."/>
        </authorList>
    </citation>
    <scope>NUCLEOTIDE SEQUENCE</scope>
    <source>
        <strain evidence="2">M13-2T</strain>
    </source>
</reference>
<dbReference type="RefSeq" id="WP_176935457.1">
    <property type="nucleotide sequence ID" value="NZ_BJVX01000005.1"/>
</dbReference>
<keyword evidence="1" id="KW-0812">Transmembrane</keyword>
<evidence type="ECO:0000256" key="1">
    <source>
        <dbReference type="SAM" id="Phobius"/>
    </source>
</evidence>
<evidence type="ECO:0000313" key="2">
    <source>
        <dbReference type="EMBL" id="GEQ35101.1"/>
    </source>
</evidence>
<organism evidence="2 3">
    <name type="scientific">Marinilactibacillus psychrotolerans</name>
    <dbReference type="NCBI Taxonomy" id="191770"/>
    <lineage>
        <taxon>Bacteria</taxon>
        <taxon>Bacillati</taxon>
        <taxon>Bacillota</taxon>
        <taxon>Bacilli</taxon>
        <taxon>Lactobacillales</taxon>
        <taxon>Carnobacteriaceae</taxon>
        <taxon>Marinilactibacillus</taxon>
    </lineage>
</organism>
<feature type="transmembrane region" description="Helical" evidence="1">
    <location>
        <begin position="44"/>
        <end position="66"/>
    </location>
</feature>
<keyword evidence="1" id="KW-0472">Membrane</keyword>
<gene>
    <name evidence="2" type="ORF">M132T_06090</name>
</gene>
<dbReference type="GeneID" id="96912543"/>